<dbReference type="RefSeq" id="WP_286286632.1">
    <property type="nucleotide sequence ID" value="NZ_JASXSZ010000001.1"/>
</dbReference>
<feature type="domain" description="ABC transmembrane type-1" evidence="9">
    <location>
        <begin position="105"/>
        <end position="317"/>
    </location>
</feature>
<dbReference type="PANTHER" id="PTHR30193:SF41">
    <property type="entry name" value="DIACETYLCHITOBIOSE UPTAKE SYSTEM PERMEASE PROTEIN NGCF"/>
    <property type="match status" value="1"/>
</dbReference>
<evidence type="ECO:0000256" key="3">
    <source>
        <dbReference type="ARBA" id="ARBA00022475"/>
    </source>
</evidence>
<evidence type="ECO:0000259" key="9">
    <source>
        <dbReference type="PROSITE" id="PS50928"/>
    </source>
</evidence>
<evidence type="ECO:0000313" key="10">
    <source>
        <dbReference type="EMBL" id="MDL9978324.1"/>
    </source>
</evidence>
<dbReference type="Gene3D" id="1.10.3720.10">
    <property type="entry name" value="MetI-like"/>
    <property type="match status" value="1"/>
</dbReference>
<dbReference type="Proteomes" id="UP001235064">
    <property type="component" value="Unassembled WGS sequence"/>
</dbReference>
<dbReference type="InterPro" id="IPR051393">
    <property type="entry name" value="ABC_transporter_permease"/>
</dbReference>
<evidence type="ECO:0000256" key="2">
    <source>
        <dbReference type="ARBA" id="ARBA00022448"/>
    </source>
</evidence>
<evidence type="ECO:0000256" key="1">
    <source>
        <dbReference type="ARBA" id="ARBA00004651"/>
    </source>
</evidence>
<keyword evidence="4 7" id="KW-0812">Transmembrane</keyword>
<dbReference type="Pfam" id="PF00528">
    <property type="entry name" value="BPD_transp_1"/>
    <property type="match status" value="1"/>
</dbReference>
<evidence type="ECO:0000256" key="6">
    <source>
        <dbReference type="ARBA" id="ARBA00023136"/>
    </source>
</evidence>
<evidence type="ECO:0000256" key="7">
    <source>
        <dbReference type="RuleBase" id="RU363032"/>
    </source>
</evidence>
<keyword evidence="5 7" id="KW-1133">Transmembrane helix</keyword>
<keyword evidence="11" id="KW-1185">Reference proteome</keyword>
<keyword evidence="6 7" id="KW-0472">Membrane</keyword>
<feature type="transmembrane region" description="Helical" evidence="7">
    <location>
        <begin position="143"/>
        <end position="163"/>
    </location>
</feature>
<dbReference type="PANTHER" id="PTHR30193">
    <property type="entry name" value="ABC TRANSPORTER PERMEASE PROTEIN"/>
    <property type="match status" value="1"/>
</dbReference>
<proteinExistence type="inferred from homology"/>
<name>A0ABT7MV47_9MICO</name>
<organism evidence="10 11">
    <name type="scientific">Microbacterium candidum</name>
    <dbReference type="NCBI Taxonomy" id="3041922"/>
    <lineage>
        <taxon>Bacteria</taxon>
        <taxon>Bacillati</taxon>
        <taxon>Actinomycetota</taxon>
        <taxon>Actinomycetes</taxon>
        <taxon>Micrococcales</taxon>
        <taxon>Microbacteriaceae</taxon>
        <taxon>Microbacterium</taxon>
    </lineage>
</organism>
<evidence type="ECO:0000256" key="8">
    <source>
        <dbReference type="SAM" id="MobiDB-lite"/>
    </source>
</evidence>
<dbReference type="CDD" id="cd06261">
    <property type="entry name" value="TM_PBP2"/>
    <property type="match status" value="1"/>
</dbReference>
<dbReference type="PROSITE" id="PS50928">
    <property type="entry name" value="ABC_TM1"/>
    <property type="match status" value="1"/>
</dbReference>
<feature type="compositionally biased region" description="Polar residues" evidence="8">
    <location>
        <begin position="1"/>
        <end position="12"/>
    </location>
</feature>
<comment type="similarity">
    <text evidence="7">Belongs to the binding-protein-dependent transport system permease family.</text>
</comment>
<keyword evidence="3" id="KW-1003">Cell membrane</keyword>
<sequence>MATVTDTRTPRSSGPAGGDSPPVARGRTGRGARREALTGWMFLAPFAILFAMVFLVPIGVSIRSSLFAQVSSGGGLYGGGRQVDAFVGLANFTAAIGNSAFWIGMGRVVLYAAIQIPVMIIVALALALLLDSFIVRRPALFRLSFFLPYAVPGIIAAMMWLYLYTPQVSPLMKFLPEGVDLMAPGTILFSMANMTTWTYTGYNMLIFLAALQAVPRDLYEAARIDGASGFQIATRIKMPLVRGAALLAVLLSIIGTIQLFNEPMVMQTANAWMGKDYTPMMLTYNSMMGEISPSGSGPASAYSLLMALIAGVLAIVYALLQRRKGDA</sequence>
<dbReference type="InterPro" id="IPR000515">
    <property type="entry name" value="MetI-like"/>
</dbReference>
<dbReference type="SUPFAM" id="SSF161098">
    <property type="entry name" value="MetI-like"/>
    <property type="match status" value="1"/>
</dbReference>
<feature type="region of interest" description="Disordered" evidence="8">
    <location>
        <begin position="1"/>
        <end position="29"/>
    </location>
</feature>
<comment type="subcellular location">
    <subcellularLocation>
        <location evidence="1 7">Cell membrane</location>
        <topology evidence="1 7">Multi-pass membrane protein</topology>
    </subcellularLocation>
</comment>
<protein>
    <submittedName>
        <fullName evidence="10">Sugar ABC transporter permease</fullName>
    </submittedName>
</protein>
<reference evidence="10 11" key="1">
    <citation type="submission" date="2023-06" db="EMBL/GenBank/DDBJ databases">
        <title>Microbacterium sp. nov., isolated from a waste landfill.</title>
        <authorList>
            <person name="Wen W."/>
        </authorList>
    </citation>
    <scope>NUCLEOTIDE SEQUENCE [LARGE SCALE GENOMIC DNA]</scope>
    <source>
        <strain evidence="10 11">ASV49</strain>
    </source>
</reference>
<evidence type="ECO:0000256" key="5">
    <source>
        <dbReference type="ARBA" id="ARBA00022989"/>
    </source>
</evidence>
<accession>A0ABT7MV47</accession>
<evidence type="ECO:0000313" key="11">
    <source>
        <dbReference type="Proteomes" id="UP001235064"/>
    </source>
</evidence>
<evidence type="ECO:0000256" key="4">
    <source>
        <dbReference type="ARBA" id="ARBA00022692"/>
    </source>
</evidence>
<dbReference type="InterPro" id="IPR035906">
    <property type="entry name" value="MetI-like_sf"/>
</dbReference>
<dbReference type="EMBL" id="JASXSZ010000001">
    <property type="protein sequence ID" value="MDL9978324.1"/>
    <property type="molecule type" value="Genomic_DNA"/>
</dbReference>
<keyword evidence="2 7" id="KW-0813">Transport</keyword>
<feature type="transmembrane region" description="Helical" evidence="7">
    <location>
        <begin position="301"/>
        <end position="320"/>
    </location>
</feature>
<feature type="transmembrane region" description="Helical" evidence="7">
    <location>
        <begin position="240"/>
        <end position="260"/>
    </location>
</feature>
<comment type="caution">
    <text evidence="10">The sequence shown here is derived from an EMBL/GenBank/DDBJ whole genome shotgun (WGS) entry which is preliminary data.</text>
</comment>
<gene>
    <name evidence="10" type="ORF">QSV35_03185</name>
</gene>
<feature type="transmembrane region" description="Helical" evidence="7">
    <location>
        <begin position="40"/>
        <end position="62"/>
    </location>
</feature>
<feature type="transmembrane region" description="Helical" evidence="7">
    <location>
        <begin position="109"/>
        <end position="131"/>
    </location>
</feature>